<gene>
    <name evidence="2" type="ORF">ALFOR1_31207</name>
</gene>
<dbReference type="InterPro" id="IPR014756">
    <property type="entry name" value="Ig_E-set"/>
</dbReference>
<feature type="domain" description="Glycoside hydrolase family 13 N-terminal" evidence="1">
    <location>
        <begin position="51"/>
        <end position="113"/>
    </location>
</feature>
<dbReference type="SUPFAM" id="SSF81296">
    <property type="entry name" value="E set domains"/>
    <property type="match status" value="1"/>
</dbReference>
<evidence type="ECO:0000313" key="3">
    <source>
        <dbReference type="Proteomes" id="UP000509458"/>
    </source>
</evidence>
<dbReference type="GO" id="GO:0019156">
    <property type="term" value="F:isoamylase activity"/>
    <property type="evidence" value="ECO:0007669"/>
    <property type="project" value="UniProtKB-EC"/>
</dbReference>
<reference evidence="2 3" key="1">
    <citation type="submission" date="2020-06" db="EMBL/GenBank/DDBJ databases">
        <authorList>
            <person name="Duchaud E."/>
        </authorList>
    </citation>
    <scope>NUCLEOTIDE SEQUENCE [LARGE SCALE GENOMIC DNA]</scope>
    <source>
        <strain evidence="2">Alteromonas fortis</strain>
    </source>
</reference>
<dbReference type="InterPro" id="IPR004193">
    <property type="entry name" value="Glyco_hydro_13_N"/>
</dbReference>
<proteinExistence type="predicted"/>
<sequence>MAVVQAKSLIGNSLGNDFATLKGNHIMSLKKQYLKSKPLCKVTFRLNAEAAKDAKEAALCGDFTDWKTQPLTMKKLKSGDFTLTVDLEKDHEYQFRYLIDGEKWENDWEADAYIPSPVSIEDNSVVRV</sequence>
<dbReference type="EMBL" id="LR812090">
    <property type="protein sequence ID" value="CAB9494241.1"/>
    <property type="molecule type" value="Genomic_DNA"/>
</dbReference>
<dbReference type="GO" id="GO:0005975">
    <property type="term" value="P:carbohydrate metabolic process"/>
    <property type="evidence" value="ECO:0007669"/>
    <property type="project" value="InterPro"/>
</dbReference>
<dbReference type="InterPro" id="IPR013783">
    <property type="entry name" value="Ig-like_fold"/>
</dbReference>
<dbReference type="Proteomes" id="UP000509458">
    <property type="component" value="Chromosome"/>
</dbReference>
<evidence type="ECO:0000259" key="1">
    <source>
        <dbReference type="Pfam" id="PF02922"/>
    </source>
</evidence>
<keyword evidence="2" id="KW-0378">Hydrolase</keyword>
<organism evidence="2 3">
    <name type="scientific">Alteromonas macleodii</name>
    <name type="common">Pseudoalteromonas macleodii</name>
    <dbReference type="NCBI Taxonomy" id="28108"/>
    <lineage>
        <taxon>Bacteria</taxon>
        <taxon>Pseudomonadati</taxon>
        <taxon>Pseudomonadota</taxon>
        <taxon>Gammaproteobacteria</taxon>
        <taxon>Alteromonadales</taxon>
        <taxon>Alteromonadaceae</taxon>
        <taxon>Alteromonas/Salinimonas group</taxon>
        <taxon>Alteromonas</taxon>
    </lineage>
</organism>
<dbReference type="AlphaFoldDB" id="A0A6T9Y2Q7"/>
<keyword evidence="2" id="KW-0326">Glycosidase</keyword>
<dbReference type="Pfam" id="PF02922">
    <property type="entry name" value="CBM_48"/>
    <property type="match status" value="1"/>
</dbReference>
<dbReference type="CDD" id="cd07184">
    <property type="entry name" value="E_set_Isoamylase_like_N"/>
    <property type="match status" value="1"/>
</dbReference>
<protein>
    <submittedName>
        <fullName evidence="2">Isoamylase, CBM48-containing protein</fullName>
        <ecNumber evidence="2">3.2.1.68</ecNumber>
    </submittedName>
</protein>
<evidence type="ECO:0000313" key="2">
    <source>
        <dbReference type="EMBL" id="CAB9494241.1"/>
    </source>
</evidence>
<dbReference type="EC" id="3.2.1.68" evidence="2"/>
<name>A0A6T9Y2Q7_ALTMA</name>
<accession>A0A6T9Y2Q7</accession>
<dbReference type="Gene3D" id="2.60.40.10">
    <property type="entry name" value="Immunoglobulins"/>
    <property type="match status" value="1"/>
</dbReference>